<protein>
    <recommendedName>
        <fullName evidence="5">Copper transport protein</fullName>
    </recommendedName>
</protein>
<organism evidence="6 7">
    <name type="scientific">Pterulicium gracile</name>
    <dbReference type="NCBI Taxonomy" id="1884261"/>
    <lineage>
        <taxon>Eukaryota</taxon>
        <taxon>Fungi</taxon>
        <taxon>Dikarya</taxon>
        <taxon>Basidiomycota</taxon>
        <taxon>Agaricomycotina</taxon>
        <taxon>Agaricomycetes</taxon>
        <taxon>Agaricomycetidae</taxon>
        <taxon>Agaricales</taxon>
        <taxon>Pleurotineae</taxon>
        <taxon>Pterulaceae</taxon>
        <taxon>Pterulicium</taxon>
    </lineage>
</organism>
<dbReference type="PANTHER" id="PTHR12483">
    <property type="entry name" value="SOLUTE CARRIER FAMILY 31 COPPER TRANSPORTERS"/>
    <property type="match status" value="1"/>
</dbReference>
<dbReference type="OrthoDB" id="73901at2759"/>
<evidence type="ECO:0000313" key="6">
    <source>
        <dbReference type="EMBL" id="TFL06430.1"/>
    </source>
</evidence>
<keyword evidence="5" id="KW-0406">Ion transport</keyword>
<reference evidence="6 7" key="1">
    <citation type="journal article" date="2019" name="Nat. Ecol. Evol.">
        <title>Megaphylogeny resolves global patterns of mushroom evolution.</title>
        <authorList>
            <person name="Varga T."/>
            <person name="Krizsan K."/>
            <person name="Foldi C."/>
            <person name="Dima B."/>
            <person name="Sanchez-Garcia M."/>
            <person name="Sanchez-Ramirez S."/>
            <person name="Szollosi G.J."/>
            <person name="Szarkandi J.G."/>
            <person name="Papp V."/>
            <person name="Albert L."/>
            <person name="Andreopoulos W."/>
            <person name="Angelini C."/>
            <person name="Antonin V."/>
            <person name="Barry K.W."/>
            <person name="Bougher N.L."/>
            <person name="Buchanan P."/>
            <person name="Buyck B."/>
            <person name="Bense V."/>
            <person name="Catcheside P."/>
            <person name="Chovatia M."/>
            <person name="Cooper J."/>
            <person name="Damon W."/>
            <person name="Desjardin D."/>
            <person name="Finy P."/>
            <person name="Geml J."/>
            <person name="Haridas S."/>
            <person name="Hughes K."/>
            <person name="Justo A."/>
            <person name="Karasinski D."/>
            <person name="Kautmanova I."/>
            <person name="Kiss B."/>
            <person name="Kocsube S."/>
            <person name="Kotiranta H."/>
            <person name="LaButti K.M."/>
            <person name="Lechner B.E."/>
            <person name="Liimatainen K."/>
            <person name="Lipzen A."/>
            <person name="Lukacs Z."/>
            <person name="Mihaltcheva S."/>
            <person name="Morgado L.N."/>
            <person name="Niskanen T."/>
            <person name="Noordeloos M.E."/>
            <person name="Ohm R.A."/>
            <person name="Ortiz-Santana B."/>
            <person name="Ovrebo C."/>
            <person name="Racz N."/>
            <person name="Riley R."/>
            <person name="Savchenko A."/>
            <person name="Shiryaev A."/>
            <person name="Soop K."/>
            <person name="Spirin V."/>
            <person name="Szebenyi C."/>
            <person name="Tomsovsky M."/>
            <person name="Tulloss R.E."/>
            <person name="Uehling J."/>
            <person name="Grigoriev I.V."/>
            <person name="Vagvolgyi C."/>
            <person name="Papp T."/>
            <person name="Martin F.M."/>
            <person name="Miettinen O."/>
            <person name="Hibbett D.S."/>
            <person name="Nagy L.G."/>
        </authorList>
    </citation>
    <scope>NUCLEOTIDE SEQUENCE [LARGE SCALE GENOMIC DNA]</scope>
    <source>
        <strain evidence="6 7">CBS 309.79</strain>
    </source>
</reference>
<keyword evidence="4 5" id="KW-0472">Membrane</keyword>
<feature type="transmembrane region" description="Helical" evidence="5">
    <location>
        <begin position="44"/>
        <end position="64"/>
    </location>
</feature>
<name>A0A5C3R032_9AGAR</name>
<comment type="subcellular location">
    <subcellularLocation>
        <location evidence="1 5">Membrane</location>
        <topology evidence="1 5">Multi-pass membrane protein</topology>
    </subcellularLocation>
</comment>
<dbReference type="AlphaFoldDB" id="A0A5C3R032"/>
<keyword evidence="7" id="KW-1185">Reference proteome</keyword>
<keyword evidence="5" id="KW-0187">Copper transport</keyword>
<dbReference type="Pfam" id="PF04145">
    <property type="entry name" value="Ctr"/>
    <property type="match status" value="1"/>
</dbReference>
<dbReference type="GO" id="GO:0005375">
    <property type="term" value="F:copper ion transmembrane transporter activity"/>
    <property type="evidence" value="ECO:0007669"/>
    <property type="project" value="UniProtKB-UniRule"/>
</dbReference>
<dbReference type="STRING" id="1884261.A0A5C3R032"/>
<evidence type="ECO:0000256" key="1">
    <source>
        <dbReference type="ARBA" id="ARBA00004141"/>
    </source>
</evidence>
<evidence type="ECO:0000256" key="4">
    <source>
        <dbReference type="ARBA" id="ARBA00023136"/>
    </source>
</evidence>
<dbReference type="PANTHER" id="PTHR12483:SF27">
    <property type="entry name" value="COPPER TRANSPORT PROTEIN CTR1"/>
    <property type="match status" value="1"/>
</dbReference>
<keyword evidence="5" id="KW-0813">Transport</keyword>
<dbReference type="EMBL" id="ML178815">
    <property type="protein sequence ID" value="TFL06430.1"/>
    <property type="molecule type" value="Genomic_DNA"/>
</dbReference>
<evidence type="ECO:0000256" key="3">
    <source>
        <dbReference type="ARBA" id="ARBA00022989"/>
    </source>
</evidence>
<keyword evidence="2 5" id="KW-0812">Transmembrane</keyword>
<keyword evidence="5" id="KW-0186">Copper</keyword>
<accession>A0A5C3R032</accession>
<dbReference type="InterPro" id="IPR007274">
    <property type="entry name" value="Cop_transporter"/>
</dbReference>
<evidence type="ECO:0000256" key="2">
    <source>
        <dbReference type="ARBA" id="ARBA00022692"/>
    </source>
</evidence>
<sequence length="185" mass="19988">MDHSSHGASGSQDMGSMDHGSMKMFLHLSFGDALFFESWKPKSAGAVAGAAIGLALLAICDRWLAAMRAVLEIQWAARPAGYLPTPSRLEEEKRLDDTIDNSASSVSAPDAHASHGRFKRTVPPLVWSRDLTRGALYALQSLLSYLLMLAVMTFQGAYIISIVLGLSIGEILFGRVKYMGTSGVR</sequence>
<evidence type="ECO:0000313" key="7">
    <source>
        <dbReference type="Proteomes" id="UP000305067"/>
    </source>
</evidence>
<proteinExistence type="inferred from homology"/>
<dbReference type="Proteomes" id="UP000305067">
    <property type="component" value="Unassembled WGS sequence"/>
</dbReference>
<dbReference type="GO" id="GO:0005886">
    <property type="term" value="C:plasma membrane"/>
    <property type="evidence" value="ECO:0007669"/>
    <property type="project" value="TreeGrafter"/>
</dbReference>
<comment type="similarity">
    <text evidence="5">Belongs to the copper transporter (Ctr) (TC 1.A.56) family. SLC31A subfamily.</text>
</comment>
<gene>
    <name evidence="6" type="ORF">BDV98DRAFT_600479</name>
</gene>
<evidence type="ECO:0000256" key="5">
    <source>
        <dbReference type="RuleBase" id="RU367022"/>
    </source>
</evidence>
<keyword evidence="3 5" id="KW-1133">Transmembrane helix</keyword>